<organism evidence="4 5">
    <name type="scientific">Silurus meridionalis</name>
    <name type="common">Southern catfish</name>
    <name type="synonym">Silurus soldatovi meridionalis</name>
    <dbReference type="NCBI Taxonomy" id="175797"/>
    <lineage>
        <taxon>Eukaryota</taxon>
        <taxon>Metazoa</taxon>
        <taxon>Chordata</taxon>
        <taxon>Craniata</taxon>
        <taxon>Vertebrata</taxon>
        <taxon>Euteleostomi</taxon>
        <taxon>Actinopterygii</taxon>
        <taxon>Neopterygii</taxon>
        <taxon>Teleostei</taxon>
        <taxon>Ostariophysi</taxon>
        <taxon>Siluriformes</taxon>
        <taxon>Siluridae</taxon>
        <taxon>Silurus</taxon>
    </lineage>
</organism>
<feature type="domain" description="Arrestin C-terminal-like" evidence="3">
    <location>
        <begin position="186"/>
        <end position="311"/>
    </location>
</feature>
<gene>
    <name evidence="4" type="ORF">HF521_014625</name>
</gene>
<name>A0A8T0A824_SILME</name>
<proteinExistence type="inferred from homology"/>
<dbReference type="GO" id="GO:0015031">
    <property type="term" value="P:protein transport"/>
    <property type="evidence" value="ECO:0007669"/>
    <property type="project" value="TreeGrafter"/>
</dbReference>
<accession>A0A8T0A824</accession>
<feature type="region of interest" description="Disordered" evidence="2">
    <location>
        <begin position="742"/>
        <end position="828"/>
    </location>
</feature>
<protein>
    <recommendedName>
        <fullName evidence="3">Arrestin C-terminal-like domain-containing protein</fullName>
    </recommendedName>
</protein>
<dbReference type="AlphaFoldDB" id="A0A8T0A824"/>
<dbReference type="PANTHER" id="PTHR11188:SF135">
    <property type="entry name" value="ARRESTIN DOMAIN CONTAINING 3-LIKE-RELATED"/>
    <property type="match status" value="1"/>
</dbReference>
<dbReference type="GO" id="GO:0007399">
    <property type="term" value="P:nervous system development"/>
    <property type="evidence" value="ECO:0007669"/>
    <property type="project" value="UniProtKB-ARBA"/>
</dbReference>
<evidence type="ECO:0000313" key="5">
    <source>
        <dbReference type="Proteomes" id="UP000606274"/>
    </source>
</evidence>
<dbReference type="Proteomes" id="UP000606274">
    <property type="component" value="Unassembled WGS sequence"/>
</dbReference>
<comment type="similarity">
    <text evidence="1">Belongs to the arrestin family.</text>
</comment>
<evidence type="ECO:0000256" key="1">
    <source>
        <dbReference type="ARBA" id="ARBA00005298"/>
    </source>
</evidence>
<dbReference type="EMBL" id="JABFDY010000027">
    <property type="protein sequence ID" value="KAF7687397.1"/>
    <property type="molecule type" value="Genomic_DNA"/>
</dbReference>
<dbReference type="SUPFAM" id="SSF81296">
    <property type="entry name" value="E set domains"/>
    <property type="match status" value="4"/>
</dbReference>
<dbReference type="PANTHER" id="PTHR11188">
    <property type="entry name" value="ARRESTIN DOMAIN CONTAINING PROTEIN"/>
    <property type="match status" value="1"/>
</dbReference>
<sequence length="828" mass="92584">MSRSIKTFTIKYNSINEHNTFTNGDTIQGRIILELSKELRIDKLFIKCKGGADVHWTESSSSSRSDSYSSHQRYFKLKQIFIWDNSKIGQDGSILLTNWEKYGNLIMPGHHTFPFSFQLPETNMPPSFKGSHGSIKYVLEAKLHRSWKIPETVVKEFTFVSKVPDTCALLMQPLSGSVEQKMKFFTSGSASIKASTDKKGYMQGERIKVETHIENSSSRALKLKFKLKQKQTFTAQSRHNYATKVIFKAVEDPIPSRSKKTFTSRLKLPSNLDLTITNCSIISVEYFLKVYLDVPYDIDPYIVFPLVIIPAGQYSIPQQNQVDYQASFRGSVCCLQSLPLCSKEELGVFSSFARCATKYYTKMSTVKQLSLTYDAVNSSNTFTNGDVINGRVVFEVTKEVTIESLYIKCKGDARVKWSERRNDKTYSYSANERYFKIKQYFIKDPKKGNEDPGVILAEGEIYSNVVKPGNHVYPFSFQLPHGNFPASFKGHYGSVKYILEVTLDRSWKMDRTETKEFIFVPRLSGVNLMSPQTGSIEKKMKLFTSGSTSMKATIDKMAFMRGEVMKVSTDIDNSSSRDLKIKYSMEQKQTFHAQGHSKYSSRSIFKVVGDPVPAGSKQTINTNLTLPENLEMTITNCNIIKLEYIFKVYLDVPYASDPEICFSVIILPAGNIFVPVQNQPAFQPNGIPIGPGWNQPLPQPEFGPIPPGATFGPAPGFHPGPYPSPAYSNPVDPPPSYADLYTNPNATAPGFNQALSAPSAPPPYNPQYPLMGYPNPGVPQQPQVPSAPQFCPGPDGPGCVPAEAPPGYWPNPTTQPEPYPTKSPGKHE</sequence>
<evidence type="ECO:0000259" key="3">
    <source>
        <dbReference type="SMART" id="SM01017"/>
    </source>
</evidence>
<reference evidence="4" key="1">
    <citation type="submission" date="2020-08" db="EMBL/GenBank/DDBJ databases">
        <title>Chromosome-level assembly of Southern catfish (Silurus meridionalis) provides insights into visual adaptation to the nocturnal and benthic lifestyles.</title>
        <authorList>
            <person name="Zhang Y."/>
            <person name="Wang D."/>
            <person name="Peng Z."/>
        </authorList>
    </citation>
    <scope>NUCLEOTIDE SEQUENCE</scope>
    <source>
        <strain evidence="4">SWU-2019-XX</strain>
        <tissue evidence="4">Muscle</tissue>
    </source>
</reference>
<dbReference type="GO" id="GO:0005737">
    <property type="term" value="C:cytoplasm"/>
    <property type="evidence" value="ECO:0007669"/>
    <property type="project" value="TreeGrafter"/>
</dbReference>
<evidence type="ECO:0000313" key="4">
    <source>
        <dbReference type="EMBL" id="KAF7687397.1"/>
    </source>
</evidence>
<dbReference type="Pfam" id="PF00339">
    <property type="entry name" value="Arrestin_N"/>
    <property type="match status" value="2"/>
</dbReference>
<comment type="caution">
    <text evidence="4">The sequence shown here is derived from an EMBL/GenBank/DDBJ whole genome shotgun (WGS) entry which is preliminary data.</text>
</comment>
<dbReference type="InterPro" id="IPR014752">
    <property type="entry name" value="Arrestin-like_C"/>
</dbReference>
<dbReference type="InterPro" id="IPR011021">
    <property type="entry name" value="Arrestin-like_N"/>
</dbReference>
<dbReference type="InterPro" id="IPR050357">
    <property type="entry name" value="Arrestin_domain-protein"/>
</dbReference>
<feature type="domain" description="Arrestin C-terminal-like" evidence="3">
    <location>
        <begin position="544"/>
        <end position="669"/>
    </location>
</feature>
<feature type="compositionally biased region" description="Low complexity" evidence="2">
    <location>
        <begin position="767"/>
        <end position="789"/>
    </location>
</feature>
<dbReference type="GO" id="GO:0005886">
    <property type="term" value="C:plasma membrane"/>
    <property type="evidence" value="ECO:0007669"/>
    <property type="project" value="TreeGrafter"/>
</dbReference>
<feature type="compositionally biased region" description="Pro residues" evidence="2">
    <location>
        <begin position="803"/>
        <end position="821"/>
    </location>
</feature>
<dbReference type="Gene3D" id="2.60.40.640">
    <property type="match status" value="4"/>
</dbReference>
<dbReference type="SMART" id="SM01017">
    <property type="entry name" value="Arrestin_C"/>
    <property type="match status" value="2"/>
</dbReference>
<dbReference type="InterPro" id="IPR011022">
    <property type="entry name" value="Arrestin_C-like"/>
</dbReference>
<keyword evidence="5" id="KW-1185">Reference proteome</keyword>
<dbReference type="Pfam" id="PF02752">
    <property type="entry name" value="Arrestin_C"/>
    <property type="match status" value="2"/>
</dbReference>
<evidence type="ECO:0000256" key="2">
    <source>
        <dbReference type="SAM" id="MobiDB-lite"/>
    </source>
</evidence>
<dbReference type="InterPro" id="IPR014756">
    <property type="entry name" value="Ig_E-set"/>
</dbReference>